<dbReference type="InterPro" id="IPR042197">
    <property type="entry name" value="Apaf_helical"/>
</dbReference>
<dbReference type="SUPFAM" id="SSF52200">
    <property type="entry name" value="Toll/Interleukin receptor TIR domain"/>
    <property type="match status" value="1"/>
</dbReference>
<reference evidence="7 8" key="1">
    <citation type="journal article" date="2019" name="G3 (Bethesda)">
        <title>Sequencing of a Wild Apple (Malus baccata) Genome Unravels the Differences Between Cultivated and Wild Apple Species Regarding Disease Resistance and Cold Tolerance.</title>
        <authorList>
            <person name="Chen X."/>
        </authorList>
    </citation>
    <scope>NUCLEOTIDE SEQUENCE [LARGE SCALE GENOMIC DNA]</scope>
    <source>
        <strain evidence="8">cv. Shandingzi</strain>
        <tissue evidence="7">Leaves</tissue>
    </source>
</reference>
<feature type="coiled-coil region" evidence="5">
    <location>
        <begin position="134"/>
        <end position="170"/>
    </location>
</feature>
<dbReference type="SUPFAM" id="SSF52540">
    <property type="entry name" value="P-loop containing nucleoside triphosphate hydrolases"/>
    <property type="match status" value="2"/>
</dbReference>
<protein>
    <recommendedName>
        <fullName evidence="6">TIR domain-containing protein</fullName>
    </recommendedName>
</protein>
<evidence type="ECO:0000313" key="7">
    <source>
        <dbReference type="EMBL" id="TQD90489.1"/>
    </source>
</evidence>
<keyword evidence="1" id="KW-0433">Leucine-rich repeat</keyword>
<dbReference type="Pfam" id="PF01582">
    <property type="entry name" value="TIR"/>
    <property type="match status" value="1"/>
</dbReference>
<evidence type="ECO:0000256" key="1">
    <source>
        <dbReference type="ARBA" id="ARBA00022614"/>
    </source>
</evidence>
<dbReference type="InterPro" id="IPR002182">
    <property type="entry name" value="NB-ARC"/>
</dbReference>
<organism evidence="7 8">
    <name type="scientific">Malus baccata</name>
    <name type="common">Siberian crab apple</name>
    <name type="synonym">Pyrus baccata</name>
    <dbReference type="NCBI Taxonomy" id="106549"/>
    <lineage>
        <taxon>Eukaryota</taxon>
        <taxon>Viridiplantae</taxon>
        <taxon>Streptophyta</taxon>
        <taxon>Embryophyta</taxon>
        <taxon>Tracheophyta</taxon>
        <taxon>Spermatophyta</taxon>
        <taxon>Magnoliopsida</taxon>
        <taxon>eudicotyledons</taxon>
        <taxon>Gunneridae</taxon>
        <taxon>Pentapetalae</taxon>
        <taxon>rosids</taxon>
        <taxon>fabids</taxon>
        <taxon>Rosales</taxon>
        <taxon>Rosaceae</taxon>
        <taxon>Amygdaloideae</taxon>
        <taxon>Maleae</taxon>
        <taxon>Malus</taxon>
    </lineage>
</organism>
<evidence type="ECO:0000259" key="6">
    <source>
        <dbReference type="PROSITE" id="PS50104"/>
    </source>
</evidence>
<dbReference type="Pfam" id="PF07725">
    <property type="entry name" value="LRR_3"/>
    <property type="match status" value="1"/>
</dbReference>
<dbReference type="Gene3D" id="3.40.50.300">
    <property type="entry name" value="P-loop containing nucleotide triphosphate hydrolases"/>
    <property type="match status" value="2"/>
</dbReference>
<dbReference type="PANTHER" id="PTHR11017">
    <property type="entry name" value="LEUCINE-RICH REPEAT-CONTAINING PROTEIN"/>
    <property type="match status" value="1"/>
</dbReference>
<keyword evidence="3" id="KW-0611">Plant defense</keyword>
<dbReference type="InterPro" id="IPR003593">
    <property type="entry name" value="AAA+_ATPase"/>
</dbReference>
<comment type="caution">
    <text evidence="7">The sequence shown here is derived from an EMBL/GenBank/DDBJ whole genome shotgun (WGS) entry which is preliminary data.</text>
</comment>
<dbReference type="FunFam" id="3.40.50.10140:FF:000007">
    <property type="entry name" value="Disease resistance protein (TIR-NBS-LRR class)"/>
    <property type="match status" value="1"/>
</dbReference>
<dbReference type="EMBL" id="VIEB01000450">
    <property type="protein sequence ID" value="TQD90489.1"/>
    <property type="molecule type" value="Genomic_DNA"/>
</dbReference>
<keyword evidence="5" id="KW-0175">Coiled coil</keyword>
<dbReference type="Proteomes" id="UP000315295">
    <property type="component" value="Unassembled WGS sequence"/>
</dbReference>
<dbReference type="InterPro" id="IPR032675">
    <property type="entry name" value="LRR_dom_sf"/>
</dbReference>
<dbReference type="PANTHER" id="PTHR11017:SF271">
    <property type="entry name" value="DISEASE RESISTANCE PROTEIN (TIR-NBS-LRR CLASS) FAMILY"/>
    <property type="match status" value="1"/>
</dbReference>
<dbReference type="GO" id="GO:0007165">
    <property type="term" value="P:signal transduction"/>
    <property type="evidence" value="ECO:0007669"/>
    <property type="project" value="InterPro"/>
</dbReference>
<dbReference type="GO" id="GO:0043531">
    <property type="term" value="F:ADP binding"/>
    <property type="evidence" value="ECO:0007669"/>
    <property type="project" value="InterPro"/>
</dbReference>
<dbReference type="InterPro" id="IPR035897">
    <property type="entry name" value="Toll_tir_struct_dom_sf"/>
</dbReference>
<evidence type="ECO:0000313" key="8">
    <source>
        <dbReference type="Proteomes" id="UP000315295"/>
    </source>
</evidence>
<keyword evidence="8" id="KW-1185">Reference proteome</keyword>
<dbReference type="Gene3D" id="3.80.10.10">
    <property type="entry name" value="Ribonuclease Inhibitor"/>
    <property type="match status" value="3"/>
</dbReference>
<dbReference type="InterPro" id="IPR044974">
    <property type="entry name" value="Disease_R_plants"/>
</dbReference>
<evidence type="ECO:0000256" key="4">
    <source>
        <dbReference type="ARBA" id="ARBA00023027"/>
    </source>
</evidence>
<evidence type="ECO:0000256" key="5">
    <source>
        <dbReference type="SAM" id="Coils"/>
    </source>
</evidence>
<name>A0A540LVY3_MALBA</name>
<dbReference type="SMART" id="SM00382">
    <property type="entry name" value="AAA"/>
    <property type="match status" value="2"/>
</dbReference>
<dbReference type="InterPro" id="IPR036390">
    <property type="entry name" value="WH_DNA-bd_sf"/>
</dbReference>
<dbReference type="Pfam" id="PF00931">
    <property type="entry name" value="NB-ARC"/>
    <property type="match status" value="2"/>
</dbReference>
<evidence type="ECO:0000256" key="2">
    <source>
        <dbReference type="ARBA" id="ARBA00022737"/>
    </source>
</evidence>
<dbReference type="PRINTS" id="PR00364">
    <property type="entry name" value="DISEASERSIST"/>
</dbReference>
<gene>
    <name evidence="7" type="ORF">C1H46_023927</name>
</gene>
<dbReference type="SMART" id="SM00255">
    <property type="entry name" value="TIR"/>
    <property type="match status" value="1"/>
</dbReference>
<keyword evidence="2" id="KW-0677">Repeat</keyword>
<dbReference type="Gene3D" id="1.10.8.430">
    <property type="entry name" value="Helical domain of apoptotic protease-activating factors"/>
    <property type="match status" value="2"/>
</dbReference>
<evidence type="ECO:0000256" key="3">
    <source>
        <dbReference type="ARBA" id="ARBA00022821"/>
    </source>
</evidence>
<keyword evidence="4" id="KW-0520">NAD</keyword>
<dbReference type="PROSITE" id="PS50104">
    <property type="entry name" value="TIR"/>
    <property type="match status" value="1"/>
</dbReference>
<feature type="domain" description="TIR" evidence="6">
    <location>
        <begin position="20"/>
        <end position="191"/>
    </location>
</feature>
<proteinExistence type="predicted"/>
<dbReference type="Gene3D" id="3.40.50.10140">
    <property type="entry name" value="Toll/interleukin-1 receptor homology (TIR) domain"/>
    <property type="match status" value="1"/>
</dbReference>
<sequence length="1590" mass="182092">MDVAMTAHGASSSSSSSKLWKHDVFLSFRGEDTRKGFTGHLHAALEAGRYKTFIDEDDLKRGEEIKPELLRAIEESRISIIVLSKRYADSGWCLDELVKIMECRSKLEQHVLPIFYHVEASDIRKQEGILAPIFQKHEEDIRKEEDDKKREAKRERVEQWREALTKAANLSGYDLKNTENGHEAKLIQKIIDENLWEWLPRTKKLHVAKFPVGINSRVQEIITDLSSGEGNKVLMVGIWGMGGLGKTTAAKAIYNQIHPKFEFKSFLDDVSDTTSRHGLVYLQKKIISDILNPKSEISSVAEGIGQIKDEFSHRKVLVFVDNIDKKEQLDAIAGNHDWFGPGSRIIITTRNKHLLRNVDEVYPAHKLKDGESLELFSWHAFGNRSPDKGYLELSKKFVSYCVGLPLALEVLGSFLFKRTIEEWKCQLKKLKTTPEEEIIKPLKISFEGLDDKQKHIFLGIYCFFIGGDKDFVTKVLDECDFFAKIDINVLCERCLVTVERNKLNMHDLVQEMARVIISRKSRRHPGKWSRLWNPQDVTNVLTNKSGTGKIGLALDLQSSNEASFSTKAFAKMKKLRLLDLKNVELNGEYKHLPKELIWLRWYRCRLQSIPNDFFNKDKLVFLEMPYSKLIQVWEGSKSLQNLKIINLNGSRFLIKSPDFSEVPNLEELILEGCWELSKIHPSIGHLKRLSLVNLQKCYELISLPRDFYKSKSIETLLLNGCSKFREVHEDIGEMISLRILEADATTIRQVPPSILRVKNLTRISVLGVQKLQQWEEALTDNGHEAEHPVGINCRVQKDTTCHLSIGVSDDKIITQSFPSADKRQVVARYPVGINSRVQDIITFLSIGESDDVVVVGIWGMGGLGKTTAAKAIFNQIHPMFEFKSFLANVNEYDLITLQGKLVSDILKQTESKITNVDGGISLIKNHLQHRSVLVIIDNLDKVEQLNAIAGNRDWFGPGSRIIITTRDERLLKQVNMEVDKTYPLKEMNNEEALNLFSWHAFRNSWPDKEYLELSKEVVSYCGGLPLALEALGSFLFKRTLLEWESQLVKLKKFLVEGVMNALSVIFKELDSIQKAIFLDISCFFIGWDKDYVTKILDGCNFFATIQINILRELRLITVEHNKLLMHDLHREMAKVVISEKSPCHPEKWSRLWNHHEVINVLTNESGTEEVEGLALDLSYSNNASFNTKAFGKMKKLRLLKLINVELNGDYKHLPKELIWLCWEGCPLKFIPDDFFNQPRLVVLEMQRSKLVQVWEGSKLLQKLKIIVLSFSHSLKKSPDFSQVPNLEELVLKHCWSLSEIHPSIGNLKRLYLVNLEGCHTLRTLPDLPTNLKFLIAGNCSALETMPNFSDMSNMRELNVSDSAKLTEVPGLEKSLKSMTWIHMKRCTNLTADFTKNILQGWTSYGFGGIFLHGNYVPDWFEFVNYGNKVMFDVPLSDDRSFEGLTLFCLYRSYKNHIPLPLDISVINNTQGFKFWGCISIGGLVDPTHEDDYLWQGQLSNDKLKLQGGDKVDIIFEHPFPSVDGDFPIIIKRTGVNLVWDKPMKENMHDLDKADYVFDTHPTRFYDEGGPSHDTSDNNRPRKQMRIAIDD</sequence>
<dbReference type="InterPro" id="IPR000157">
    <property type="entry name" value="TIR_dom"/>
</dbReference>
<dbReference type="SUPFAM" id="SSF52058">
    <property type="entry name" value="L domain-like"/>
    <property type="match status" value="2"/>
</dbReference>
<dbReference type="GO" id="GO:0006952">
    <property type="term" value="P:defense response"/>
    <property type="evidence" value="ECO:0007669"/>
    <property type="project" value="UniProtKB-KW"/>
</dbReference>
<dbReference type="Pfam" id="PF23282">
    <property type="entry name" value="WHD_ROQ1"/>
    <property type="match status" value="2"/>
</dbReference>
<dbReference type="InterPro" id="IPR058192">
    <property type="entry name" value="WHD_ROQ1-like"/>
</dbReference>
<dbReference type="InterPro" id="IPR027417">
    <property type="entry name" value="P-loop_NTPase"/>
</dbReference>
<dbReference type="InterPro" id="IPR011713">
    <property type="entry name" value="Leu-rich_rpt_3"/>
</dbReference>
<accession>A0A540LVY3</accession>
<dbReference type="SUPFAM" id="SSF46785">
    <property type="entry name" value="Winged helix' DNA-binding domain"/>
    <property type="match status" value="1"/>
</dbReference>